<evidence type="ECO:0000256" key="1">
    <source>
        <dbReference type="ARBA" id="ARBA00004123"/>
    </source>
</evidence>
<sequence>IKSILLDIDARLKLFFDTNEYFEYNMLNDYYFDGPERRAVFEQFLEEIRSTVCMSNGAIITHLEIDCTKLQKNSSHHCYDCNLNFELSTMLLMHNLDIHRKNGTTRRKISSFLSNLLENELIYSSDSECEYRVTTTVCRINKIKSEVKPQIDSDNDTMNSNQMNRCESIVSLKIESADNPSVVFSCETPCQTCGYTAETEQDLKEHIKNEHGEGGDNENDVSFLSEHDSDFSVKTRTSTKRIRSTKFSCEICSKHFKQKSALVKHLRQHNRTKVEVEDQRSLVNDLSDNYDSEEDGDTLNSKMKSTSGFPCNLCGKIYENKDLITKHFEAMHPDDKEALDVVMNVINKNQNVGFPCTSCSAVYQNRESLHRHLRRTHRIRKKDNDNKTSQCWNCEICGKIFYRPKCFATHLKKHNENKVEKRRAKVPKKKTHLCSFCGKSYPGSNHLKIHLRIHTGERPFKCEYCDKTFAIKKTWQDHTYSHTGQKPYFCPVESCGKRFTHSTGVRQHMQCCHSSEKQFQCPHCDKKCSKKTHLEGSLSHMA</sequence>
<evidence type="ECO:0000256" key="2">
    <source>
        <dbReference type="ARBA" id="ARBA00022723"/>
    </source>
</evidence>
<feature type="domain" description="C2H2-type" evidence="8">
    <location>
        <begin position="488"/>
        <end position="518"/>
    </location>
</feature>
<evidence type="ECO:0000313" key="9">
    <source>
        <dbReference type="EMBL" id="KAJ6645469.1"/>
    </source>
</evidence>
<keyword evidence="6" id="KW-0539">Nucleus</keyword>
<dbReference type="Gene3D" id="3.30.160.60">
    <property type="entry name" value="Classic Zinc Finger"/>
    <property type="match status" value="5"/>
</dbReference>
<feature type="domain" description="C2H2-type" evidence="8">
    <location>
        <begin position="354"/>
        <end position="382"/>
    </location>
</feature>
<name>A0A9Q0NA16_9DIPT</name>
<dbReference type="GO" id="GO:0000981">
    <property type="term" value="F:DNA-binding transcription factor activity, RNA polymerase II-specific"/>
    <property type="evidence" value="ECO:0007669"/>
    <property type="project" value="TreeGrafter"/>
</dbReference>
<feature type="non-terminal residue" evidence="9">
    <location>
        <position position="542"/>
    </location>
</feature>
<comment type="caution">
    <text evidence="9">The sequence shown here is derived from an EMBL/GenBank/DDBJ whole genome shotgun (WGS) entry which is preliminary data.</text>
</comment>
<evidence type="ECO:0000313" key="10">
    <source>
        <dbReference type="Proteomes" id="UP001151699"/>
    </source>
</evidence>
<reference evidence="9" key="1">
    <citation type="submission" date="2022-07" db="EMBL/GenBank/DDBJ databases">
        <authorList>
            <person name="Trinca V."/>
            <person name="Uliana J.V.C."/>
            <person name="Torres T.T."/>
            <person name="Ward R.J."/>
            <person name="Monesi N."/>
        </authorList>
    </citation>
    <scope>NUCLEOTIDE SEQUENCE</scope>
    <source>
        <strain evidence="9">HSMRA1968</strain>
        <tissue evidence="9">Whole embryos</tissue>
    </source>
</reference>
<feature type="domain" description="C2H2-type" evidence="8">
    <location>
        <begin position="247"/>
        <end position="274"/>
    </location>
</feature>
<feature type="domain" description="C2H2-type" evidence="8">
    <location>
        <begin position="309"/>
        <end position="337"/>
    </location>
</feature>
<dbReference type="PANTHER" id="PTHR24394:SF29">
    <property type="entry name" value="MYONEURIN"/>
    <property type="match status" value="1"/>
</dbReference>
<dbReference type="GO" id="GO:0005634">
    <property type="term" value="C:nucleus"/>
    <property type="evidence" value="ECO:0007669"/>
    <property type="project" value="UniProtKB-SubCell"/>
</dbReference>
<keyword evidence="10" id="KW-1185">Reference proteome</keyword>
<dbReference type="InterPro" id="IPR036236">
    <property type="entry name" value="Znf_C2H2_sf"/>
</dbReference>
<dbReference type="PROSITE" id="PS00028">
    <property type="entry name" value="ZINC_FINGER_C2H2_1"/>
    <property type="match status" value="8"/>
</dbReference>
<dbReference type="FunFam" id="3.30.160.60:FF:000065">
    <property type="entry name" value="B-cell CLL/lymphoma 6, member B"/>
    <property type="match status" value="1"/>
</dbReference>
<dbReference type="PROSITE" id="PS50157">
    <property type="entry name" value="ZINC_FINGER_C2H2_2"/>
    <property type="match status" value="7"/>
</dbReference>
<dbReference type="FunFam" id="3.30.160.60:FF:002343">
    <property type="entry name" value="Zinc finger protein 33A"/>
    <property type="match status" value="1"/>
</dbReference>
<keyword evidence="3" id="KW-0677">Repeat</keyword>
<accession>A0A9Q0NA16</accession>
<feature type="domain" description="C2H2-type" evidence="8">
    <location>
        <begin position="460"/>
        <end position="487"/>
    </location>
</feature>
<feature type="domain" description="C2H2-type" evidence="8">
    <location>
        <begin position="432"/>
        <end position="459"/>
    </location>
</feature>
<keyword evidence="2" id="KW-0479">Metal-binding</keyword>
<dbReference type="InterPro" id="IPR013087">
    <property type="entry name" value="Znf_C2H2_type"/>
</dbReference>
<dbReference type="EMBL" id="WJQU01000001">
    <property type="protein sequence ID" value="KAJ6645469.1"/>
    <property type="molecule type" value="Genomic_DNA"/>
</dbReference>
<gene>
    <name evidence="9" type="primary">ZNF426</name>
    <name evidence="9" type="ORF">Bhyg_00675</name>
</gene>
<evidence type="ECO:0000256" key="3">
    <source>
        <dbReference type="ARBA" id="ARBA00022737"/>
    </source>
</evidence>
<evidence type="ECO:0000256" key="7">
    <source>
        <dbReference type="PROSITE-ProRule" id="PRU00042"/>
    </source>
</evidence>
<organism evidence="9 10">
    <name type="scientific">Pseudolycoriella hygida</name>
    <dbReference type="NCBI Taxonomy" id="35572"/>
    <lineage>
        <taxon>Eukaryota</taxon>
        <taxon>Metazoa</taxon>
        <taxon>Ecdysozoa</taxon>
        <taxon>Arthropoda</taxon>
        <taxon>Hexapoda</taxon>
        <taxon>Insecta</taxon>
        <taxon>Pterygota</taxon>
        <taxon>Neoptera</taxon>
        <taxon>Endopterygota</taxon>
        <taxon>Diptera</taxon>
        <taxon>Nematocera</taxon>
        <taxon>Sciaroidea</taxon>
        <taxon>Sciaridae</taxon>
        <taxon>Pseudolycoriella</taxon>
    </lineage>
</organism>
<dbReference type="SMART" id="SM00355">
    <property type="entry name" value="ZnF_C2H2"/>
    <property type="match status" value="10"/>
</dbReference>
<dbReference type="OrthoDB" id="6753132at2759"/>
<dbReference type="PANTHER" id="PTHR24394">
    <property type="entry name" value="ZINC FINGER PROTEIN"/>
    <property type="match status" value="1"/>
</dbReference>
<dbReference type="AlphaFoldDB" id="A0A9Q0NA16"/>
<proteinExistence type="predicted"/>
<evidence type="ECO:0000259" key="8">
    <source>
        <dbReference type="PROSITE" id="PS50157"/>
    </source>
</evidence>
<protein>
    <submittedName>
        <fullName evidence="9">Zinc finger protein</fullName>
    </submittedName>
</protein>
<comment type="subcellular location">
    <subcellularLocation>
        <location evidence="1">Nucleus</location>
    </subcellularLocation>
</comment>
<dbReference type="SUPFAM" id="SSF57667">
    <property type="entry name" value="beta-beta-alpha zinc fingers"/>
    <property type="match status" value="3"/>
</dbReference>
<evidence type="ECO:0000256" key="5">
    <source>
        <dbReference type="ARBA" id="ARBA00022833"/>
    </source>
</evidence>
<evidence type="ECO:0000256" key="6">
    <source>
        <dbReference type="ARBA" id="ARBA00023242"/>
    </source>
</evidence>
<dbReference type="Pfam" id="PF00096">
    <property type="entry name" value="zf-C2H2"/>
    <property type="match status" value="3"/>
</dbReference>
<keyword evidence="5" id="KW-0862">Zinc</keyword>
<keyword evidence="4 7" id="KW-0863">Zinc-finger</keyword>
<dbReference type="GO" id="GO:0008270">
    <property type="term" value="F:zinc ion binding"/>
    <property type="evidence" value="ECO:0007669"/>
    <property type="project" value="UniProtKB-KW"/>
</dbReference>
<feature type="domain" description="C2H2-type" evidence="8">
    <location>
        <begin position="392"/>
        <end position="419"/>
    </location>
</feature>
<evidence type="ECO:0000256" key="4">
    <source>
        <dbReference type="ARBA" id="ARBA00022771"/>
    </source>
</evidence>
<dbReference type="Proteomes" id="UP001151699">
    <property type="component" value="Chromosome A"/>
</dbReference>